<dbReference type="Gene3D" id="3.10.100.10">
    <property type="entry name" value="Mannose-Binding Protein A, subunit A"/>
    <property type="match status" value="1"/>
</dbReference>
<accession>A0AAV9R992</accession>
<feature type="domain" description="Fibronectin type-III" evidence="3">
    <location>
        <begin position="389"/>
        <end position="478"/>
    </location>
</feature>
<feature type="domain" description="Fibronectin type-III" evidence="3">
    <location>
        <begin position="1346"/>
        <end position="1435"/>
    </location>
</feature>
<dbReference type="PANTHER" id="PTHR46708:SF11">
    <property type="entry name" value="RECEPTOR-TYPE TYROSINE-PROTEIN PHOSPHATASE ETA-LIKE"/>
    <property type="match status" value="1"/>
</dbReference>
<feature type="domain" description="Fibronectin type-III" evidence="3">
    <location>
        <begin position="1210"/>
        <end position="1299"/>
    </location>
</feature>
<evidence type="ECO:0000259" key="3">
    <source>
        <dbReference type="PROSITE" id="PS50853"/>
    </source>
</evidence>
<feature type="domain" description="Fibronectin type-III" evidence="3">
    <location>
        <begin position="620"/>
        <end position="709"/>
    </location>
</feature>
<dbReference type="CDD" id="cd00063">
    <property type="entry name" value="FN3"/>
    <property type="match status" value="13"/>
</dbReference>
<feature type="domain" description="Fibronectin type-III" evidence="3">
    <location>
        <begin position="158"/>
        <end position="247"/>
    </location>
</feature>
<evidence type="ECO:0000256" key="1">
    <source>
        <dbReference type="ARBA" id="ARBA00022737"/>
    </source>
</evidence>
<gene>
    <name evidence="4" type="ORF">CRENBAI_022214</name>
</gene>
<dbReference type="SUPFAM" id="SSF56436">
    <property type="entry name" value="C-type lectin-like"/>
    <property type="match status" value="1"/>
</dbReference>
<dbReference type="InterPro" id="IPR036116">
    <property type="entry name" value="FN3_sf"/>
</dbReference>
<dbReference type="InterPro" id="IPR016186">
    <property type="entry name" value="C-type_lectin-like/link_sf"/>
</dbReference>
<dbReference type="EMBL" id="JAHHUM010002080">
    <property type="protein sequence ID" value="KAK5606374.1"/>
    <property type="molecule type" value="Genomic_DNA"/>
</dbReference>
<name>A0AAV9R992_9TELE</name>
<dbReference type="PANTHER" id="PTHR46708">
    <property type="entry name" value="TENASCIN"/>
    <property type="match status" value="1"/>
</dbReference>
<dbReference type="Proteomes" id="UP001311232">
    <property type="component" value="Unassembled WGS sequence"/>
</dbReference>
<dbReference type="SMART" id="SM00060">
    <property type="entry name" value="FN3"/>
    <property type="match status" value="18"/>
</dbReference>
<evidence type="ECO:0000256" key="2">
    <source>
        <dbReference type="SAM" id="MobiDB-lite"/>
    </source>
</evidence>
<dbReference type="Gene3D" id="2.60.40.10">
    <property type="entry name" value="Immunoglobulins"/>
    <property type="match status" value="18"/>
</dbReference>
<dbReference type="InterPro" id="IPR016187">
    <property type="entry name" value="CTDL_fold"/>
</dbReference>
<evidence type="ECO:0000313" key="4">
    <source>
        <dbReference type="EMBL" id="KAK5606374.1"/>
    </source>
</evidence>
<feature type="compositionally biased region" description="Basic and acidic residues" evidence="2">
    <location>
        <begin position="1863"/>
        <end position="1897"/>
    </location>
</feature>
<dbReference type="InterPro" id="IPR050991">
    <property type="entry name" value="ECM_Regulatory_Proteins"/>
</dbReference>
<dbReference type="Pfam" id="PF00041">
    <property type="entry name" value="fn3"/>
    <property type="match status" value="1"/>
</dbReference>
<feature type="domain" description="Fibronectin type-III" evidence="3">
    <location>
        <begin position="792"/>
        <end position="883"/>
    </location>
</feature>
<sequence length="2060" mass="224106">MFNLSNSELSLPPLGALLSIAFGQTRQYYFVSTPQTWTNAQSVCRRDYTDLATIENMADVDAVLRTTSNYPVLPNAEGFRASEQNGTSITLEWKKIGNITSFVLQFNGIEIDISAQHRDGQVNHTVSSLTAGTKYTFTLFSVFDSVRSSGVSIIAATAPENAEAFRTSAQDETSITLQWNKVNNNVSFVLQFNGTETNISAPDGDGPVTHTVSSLTAGARYTFTLFSVFENIRSSGVSIAAVTAPENAKGFRASKQDETSITLQWNKVNNNVSFVLQFNGTETNISAPDGDGPVNHTVSSLTAPLNAEGFRASRQDETSITLQWNKVNNNTSFVLQFNGTETFISSPDGDGLVNHTVLSLTAATRYTFTLFSVFENISSSGVSIAAVTAPENAESFRASRQDETSITLQWNKVNNNTSFVLQFSGTETFISSPDGDGPVTHTVSSLTAATRYTFTLFSVFENIRSSGVSITAVTAPENAKGFRASKQDETSITLQWNKVNNNVSFVLQFNGTETNISAPDGDGPVNHTVSSLTAPLNAEGFRASRQDETSITLQWNKVNNNTSFVLQFNGTETFISSPDGDGPVTHTVSSLTAGTRYTFSLFSVFENVRSSGVQLPAVTVPQNIEDFRTSGQNETSITLQWNKINNNTSFVLQFNGLERYISAPDGDGPVTYTVSSLTAGTRYTFTLFSVFENMRSRGVSTITVTAPSNAKGFRPSAQNETSITLQWNKVNNYTSFVLQFNGTETFISSPDGDGLVNHTVLSLTAATRYTFTLFSVFENISSSGVSIAAVTAPENAEGFRASKQDETSITLQWNKVNNNTSFVLQFNGTETFISSPDGDGPVTHTVSSLTAGTRYTFTLFSVFENVRSSGFSILAATDYVLSVNLRLRRRSTMSQSEVEDALVEFNGIEIDISAQHRDGQVNHTVSSLTAGTKYTFTLFSVFDSVRSSGVSIIAATEAFRPSAQNETSITLQWNKVNNNTSFVLQFNGTETFISSPDGDGPVTHTVLSLTAGTRYTFTLFSVFENVRSSGVQLPAVTAPQNAKGFRSLRQDETSITLQWEPVNNNVSFILQYNVAELNVAAPAGNGPLTLTVPSLTAGTRYTFTLFSVFENIRSSGVSITAVTAPENAEGFRASKQDETSITLQWNKVNNNVSFVLQFNGTETNISAPDGDGPVNHTVSSLTAGTKYTFILYHVFMNVRSSAVNISVATAPLNAEGFRASRQDETSITLQWNKVNNNTSFVLQFNGTETFISSPDGDGPVTHTVSSLTAATRYTFTLFSVFENVRSSGVQLPAVTAPENAEGFRASRQDETSITLQWNKVNNNTSFVLQFNGTETFISSPDGDGPFPQNIEDFRTSGQNETSITLQWNKINNNTSFVLQFNGLERYISAPDGDGPVTYTVSSLTAGTRYTFTLFSVFENMRSRGVSTITVTAPSNAKGFRPSAQNETSITLRWNKVNNNTSFVLQFNGTETFISSPDGDGPVTHTVSSLTAGTRYTFSLFSVFENVRSSGVQLPAVTVPQNIEDFRTSGQNETSITLQWNKINNNTSFVLQFNGLERYISAPDGDGPVTYTVSSLTAGTRYTFTLFSVFENMRSRGVSTITVTAPSNAKGFRPSAQNETSITLRWNKVNNNTSFVLQFNGTETFISSPDGDGPVTHTVSSLTAGTRYTFSLFSVFENVRSSGVQLPAVTVPQNIEDFRTSGQNETSITLQWNKINNNTSFVLQFNGLERYISAPDGDGPVTYTVSSLTAGTRYTFTLFSVFENMRSRGVSTITVTAPSNAKGFRPSAQNETSITLRWNKVNNNTSFVLQFNGTETFISSPDGDGPVTHTVSSLTARTNYTFTLFSVFENVRSSGFSILAATDGNKKEKIRSTEEREVGQLKKGEKGKRMEERYKDEEITSTCEEPQTCPPGPGTDTEEIPGEPPSSYSAEAPGSCGDKPTGPAGTRLRQSRFSHGPRDPGTYLSPSRGPTEPRDAGSGSEPAHPKHPAQTPRTTTTPMGRDTNHRQVQVLIPHRHNQPPHPGGGPLPSGMDTGRPPQYQPRLVPAPPKPERPQHRSRPLA</sequence>
<feature type="domain" description="Fibronectin type-III" evidence="3">
    <location>
        <begin position="1518"/>
        <end position="1607"/>
    </location>
</feature>
<proteinExistence type="predicted"/>
<feature type="domain" description="Fibronectin type-III" evidence="3">
    <location>
        <begin position="1038"/>
        <end position="1127"/>
    </location>
</feature>
<keyword evidence="1" id="KW-0677">Repeat</keyword>
<feature type="domain" description="Fibronectin type-III" evidence="3">
    <location>
        <begin position="1690"/>
        <end position="1779"/>
    </location>
</feature>
<comment type="caution">
    <text evidence="4">The sequence shown here is derived from an EMBL/GenBank/DDBJ whole genome shotgun (WGS) entry which is preliminary data.</text>
</comment>
<dbReference type="PROSITE" id="PS50853">
    <property type="entry name" value="FN3"/>
    <property type="match status" value="9"/>
</dbReference>
<evidence type="ECO:0000313" key="5">
    <source>
        <dbReference type="Proteomes" id="UP001311232"/>
    </source>
</evidence>
<protein>
    <recommendedName>
        <fullName evidence="3">Fibronectin type-III domain-containing protein</fullName>
    </recommendedName>
</protein>
<keyword evidence="5" id="KW-1185">Reference proteome</keyword>
<dbReference type="SUPFAM" id="SSF49265">
    <property type="entry name" value="Fibronectin type III"/>
    <property type="match status" value="12"/>
</dbReference>
<dbReference type="InterPro" id="IPR003961">
    <property type="entry name" value="FN3_dom"/>
</dbReference>
<feature type="region of interest" description="Disordered" evidence="2">
    <location>
        <begin position="1863"/>
        <end position="2060"/>
    </location>
</feature>
<organism evidence="4 5">
    <name type="scientific">Crenichthys baileyi</name>
    <name type="common">White River springfish</name>
    <dbReference type="NCBI Taxonomy" id="28760"/>
    <lineage>
        <taxon>Eukaryota</taxon>
        <taxon>Metazoa</taxon>
        <taxon>Chordata</taxon>
        <taxon>Craniata</taxon>
        <taxon>Vertebrata</taxon>
        <taxon>Euteleostomi</taxon>
        <taxon>Actinopterygii</taxon>
        <taxon>Neopterygii</taxon>
        <taxon>Teleostei</taxon>
        <taxon>Neoteleostei</taxon>
        <taxon>Acanthomorphata</taxon>
        <taxon>Ovalentaria</taxon>
        <taxon>Atherinomorphae</taxon>
        <taxon>Cyprinodontiformes</taxon>
        <taxon>Goodeidae</taxon>
        <taxon>Crenichthys</taxon>
    </lineage>
</organism>
<dbReference type="InterPro" id="IPR013783">
    <property type="entry name" value="Ig-like_fold"/>
</dbReference>
<reference evidence="4 5" key="1">
    <citation type="submission" date="2021-06" db="EMBL/GenBank/DDBJ databases">
        <authorList>
            <person name="Palmer J.M."/>
        </authorList>
    </citation>
    <scope>NUCLEOTIDE SEQUENCE [LARGE SCALE GENOMIC DNA]</scope>
    <source>
        <strain evidence="4 5">MEX-2019</strain>
        <tissue evidence="4">Muscle</tissue>
    </source>
</reference>